<evidence type="ECO:0000256" key="2">
    <source>
        <dbReference type="ARBA" id="ARBA00022803"/>
    </source>
</evidence>
<evidence type="ECO:0000256" key="3">
    <source>
        <dbReference type="PROSITE-ProRule" id="PRU00339"/>
    </source>
</evidence>
<evidence type="ECO:0000313" key="6">
    <source>
        <dbReference type="Proteomes" id="UP000295008"/>
    </source>
</evidence>
<feature type="repeat" description="TPR" evidence="3">
    <location>
        <begin position="715"/>
        <end position="748"/>
    </location>
</feature>
<feature type="repeat" description="TPR" evidence="3">
    <location>
        <begin position="608"/>
        <end position="641"/>
    </location>
</feature>
<dbReference type="Pfam" id="PF13174">
    <property type="entry name" value="TPR_6"/>
    <property type="match status" value="1"/>
</dbReference>
<dbReference type="Gene3D" id="1.25.40.10">
    <property type="entry name" value="Tetratricopeptide repeat domain"/>
    <property type="match status" value="5"/>
</dbReference>
<keyword evidence="1" id="KW-0677">Repeat</keyword>
<dbReference type="Pfam" id="PF17128">
    <property type="entry name" value="DUF5107"/>
    <property type="match status" value="1"/>
</dbReference>
<accession>A0A4R1R9F6</accession>
<comment type="caution">
    <text evidence="5">The sequence shown here is derived from an EMBL/GenBank/DDBJ whole genome shotgun (WGS) entry which is preliminary data.</text>
</comment>
<gene>
    <name evidence="5" type="ORF">EDC14_102931</name>
</gene>
<dbReference type="Pfam" id="PF13432">
    <property type="entry name" value="TPR_16"/>
    <property type="match status" value="1"/>
</dbReference>
<dbReference type="PROSITE" id="PS50005">
    <property type="entry name" value="TPR"/>
    <property type="match status" value="3"/>
</dbReference>
<dbReference type="Pfam" id="PF13424">
    <property type="entry name" value="TPR_12"/>
    <property type="match status" value="1"/>
</dbReference>
<dbReference type="InterPro" id="IPR051012">
    <property type="entry name" value="CellSynth/LPSAsmb/PSIAsmb"/>
</dbReference>
<dbReference type="OrthoDB" id="5450625at2"/>
<dbReference type="InterPro" id="IPR011990">
    <property type="entry name" value="TPR-like_helical_dom_sf"/>
</dbReference>
<dbReference type="InterPro" id="IPR019734">
    <property type="entry name" value="TPR_rpt"/>
</dbReference>
<dbReference type="Proteomes" id="UP000295008">
    <property type="component" value="Unassembled WGS sequence"/>
</dbReference>
<name>A0A4R1R9F6_HYDET</name>
<dbReference type="RefSeq" id="WP_132015994.1">
    <property type="nucleotide sequence ID" value="NZ_SLUN01000029.1"/>
</dbReference>
<evidence type="ECO:0000256" key="1">
    <source>
        <dbReference type="ARBA" id="ARBA00022737"/>
    </source>
</evidence>
<organism evidence="5 6">
    <name type="scientific">Hydrogenispora ethanolica</name>
    <dbReference type="NCBI Taxonomy" id="1082276"/>
    <lineage>
        <taxon>Bacteria</taxon>
        <taxon>Bacillati</taxon>
        <taxon>Bacillota</taxon>
        <taxon>Hydrogenispora</taxon>
    </lineage>
</organism>
<dbReference type="PANTHER" id="PTHR45586:SF1">
    <property type="entry name" value="LIPOPOLYSACCHARIDE ASSEMBLY PROTEIN B"/>
    <property type="match status" value="1"/>
</dbReference>
<dbReference type="AlphaFoldDB" id="A0A4R1R9F6"/>
<proteinExistence type="predicted"/>
<evidence type="ECO:0000259" key="4">
    <source>
        <dbReference type="Pfam" id="PF17128"/>
    </source>
</evidence>
<reference evidence="5 6" key="1">
    <citation type="submission" date="2019-03" db="EMBL/GenBank/DDBJ databases">
        <title>Genomic Encyclopedia of Type Strains, Phase IV (KMG-IV): sequencing the most valuable type-strain genomes for metagenomic binning, comparative biology and taxonomic classification.</title>
        <authorList>
            <person name="Goeker M."/>
        </authorList>
    </citation>
    <scope>NUCLEOTIDE SEQUENCE [LARGE SCALE GENOMIC DNA]</scope>
    <source>
        <strain evidence="5 6">LX-B</strain>
    </source>
</reference>
<evidence type="ECO:0000313" key="5">
    <source>
        <dbReference type="EMBL" id="TCL62002.1"/>
    </source>
</evidence>
<dbReference type="InterPro" id="IPR033396">
    <property type="entry name" value="DUF5107"/>
</dbReference>
<dbReference type="SUPFAM" id="SSF48452">
    <property type="entry name" value="TPR-like"/>
    <property type="match status" value="4"/>
</dbReference>
<keyword evidence="6" id="KW-1185">Reference proteome</keyword>
<keyword evidence="2 3" id="KW-0802">TPR repeat</keyword>
<feature type="repeat" description="TPR" evidence="3">
    <location>
        <begin position="1069"/>
        <end position="1102"/>
    </location>
</feature>
<dbReference type="Pfam" id="PF13181">
    <property type="entry name" value="TPR_8"/>
    <property type="match status" value="1"/>
</dbReference>
<feature type="domain" description="DUF5107" evidence="4">
    <location>
        <begin position="43"/>
        <end position="342"/>
    </location>
</feature>
<protein>
    <submittedName>
        <fullName evidence="5">Tfp pilus assembly protein PilF</fullName>
    </submittedName>
</protein>
<dbReference type="SMART" id="SM00028">
    <property type="entry name" value="TPR"/>
    <property type="match status" value="11"/>
</dbReference>
<sequence length="1113" mass="127122">MRTTDLAVKIWEEDLEIPTYPVGKPDKNPMFLEKRVYQGSSGKVYPYPIIDKIDDRKVIQKYRAVFLENPYLLIVILPELGGRIQRALDKTNQYDFVYYNRVIKPALVGLAGPWISGGIEFNWPQHHRPNTFGPVEYLLKENPDGSKTVWVSEIDRMYGTKATTGFTLYPDKAYLEIKTRLYNRTPEPQTFLWWANPAVAVNEHTQSVFPPDVHAVFDHGKRDVSRFPIATGTYYKMDYSAGVDISRYKNIPVPTSYMAYHSDYDFVGGYDHEKRAGILHIADHHIAPGKKQWTWGCGDFGQSWDRNLTDEDGPYVELMTGVYTDNQPDFTWLMPNEEKSFTQYFMPYKNIGMVKNATIDLAVNLETQAGKATVAVYATAVLKGAVVALQGKEQNYLRTEVNLSPENSWTQEVTLDPAEQEYHLSLKVFGPNGELLIAYQPAEPKIERIPDPAKPALPPAAIQTNEALYLQALHLEQYRHATYDPDPYYLEGLKRNPDDIRHNNGYGSLLLRRGLFEESESYFRRAIASSTRYNPNPYDGEPYYNLGLALKYQGRLAEAYDAFYKSVWSAAWQDSGYFSLAQIACAKEDYGNACELIAKSLVRNAHHYKARHLYGAILRQLGRYEEAARIAAETLALDPLDFGARRELQLCLEALNQSERAAAMKRELFALLETNEHNVLELARDYGNAGFFSEACQLLEEGIAAQKQLGKGVSPLIYYYLGYYLYQKGETAGALAYFKEAMTTMPDYCFPNRLEDIPVLQLAWELNPGDAKAPYYLGNLWYDKKQSALAIECWEQSRAIDDTFPTVHRNLALAYYNKQHDPAKARAALEKAFALDPADARIFLELDQLYKKTGVEPQFRLDLFNKYRNLVQCRDDLYLEYVTLHNQLGDCETAQELIAGRRFHPWEGGEGKVSAQYVYCRVELAKHYIQQGEFQKAIAQLLQASQYPVNLGEGKLYGAQENHIHYYLGCAYQGLGSTEKAKEAWEKAAVGLDEPANAMFYNDQPADMLFYQGLALVKLGRPDKARSRFNKLVAYGEQHLFDQVTIDYFAVSLPDFLIFDEDLTKRNEIHCHYLLGLGYLGLEQREQSRQELKRVLELDPNHLGALTHLKMVN</sequence>
<dbReference type="EMBL" id="SLUN01000029">
    <property type="protein sequence ID" value="TCL62002.1"/>
    <property type="molecule type" value="Genomic_DNA"/>
</dbReference>
<dbReference type="PANTHER" id="PTHR45586">
    <property type="entry name" value="TPR REPEAT-CONTAINING PROTEIN PA4667"/>
    <property type="match status" value="1"/>
</dbReference>